<evidence type="ECO:0000313" key="2">
    <source>
        <dbReference type="EMBL" id="ESK92529.1"/>
    </source>
</evidence>
<feature type="region of interest" description="Disordered" evidence="1">
    <location>
        <begin position="189"/>
        <end position="217"/>
    </location>
</feature>
<keyword evidence="3" id="KW-1185">Reference proteome</keyword>
<comment type="caution">
    <text evidence="2">The sequence shown here is derived from an EMBL/GenBank/DDBJ whole genome shotgun (WGS) entry which is preliminary data.</text>
</comment>
<proteinExistence type="predicted"/>
<organism evidence="2 3">
    <name type="scientific">Moniliophthora roreri (strain MCA 2997)</name>
    <name type="common">Cocoa frosty pod rot fungus</name>
    <name type="synonym">Crinipellis roreri</name>
    <dbReference type="NCBI Taxonomy" id="1381753"/>
    <lineage>
        <taxon>Eukaryota</taxon>
        <taxon>Fungi</taxon>
        <taxon>Dikarya</taxon>
        <taxon>Basidiomycota</taxon>
        <taxon>Agaricomycotina</taxon>
        <taxon>Agaricomycetes</taxon>
        <taxon>Agaricomycetidae</taxon>
        <taxon>Agaricales</taxon>
        <taxon>Marasmiineae</taxon>
        <taxon>Marasmiaceae</taxon>
        <taxon>Moniliophthora</taxon>
    </lineage>
</organism>
<dbReference type="EMBL" id="AWSO01000276">
    <property type="protein sequence ID" value="ESK92529.1"/>
    <property type="molecule type" value="Genomic_DNA"/>
</dbReference>
<evidence type="ECO:0000256" key="1">
    <source>
        <dbReference type="SAM" id="MobiDB-lite"/>
    </source>
</evidence>
<evidence type="ECO:0000313" key="3">
    <source>
        <dbReference type="Proteomes" id="UP000017559"/>
    </source>
</evidence>
<dbReference type="KEGG" id="mrr:Moror_4405"/>
<dbReference type="AlphaFoldDB" id="V2YLE7"/>
<dbReference type="OrthoDB" id="2960209at2759"/>
<reference evidence="2 3" key="1">
    <citation type="journal article" date="2014" name="BMC Genomics">
        <title>Genome and secretome analysis of the hemibiotrophic fungal pathogen, Moniliophthora roreri, which causes frosty pod rot disease of cacao: mechanisms of the biotrophic and necrotrophic phases.</title>
        <authorList>
            <person name="Meinhardt L.W."/>
            <person name="Costa G.G.L."/>
            <person name="Thomazella D.P.T."/>
            <person name="Teixeira P.J.P.L."/>
            <person name="Carazzolle M.F."/>
            <person name="Schuster S.C."/>
            <person name="Carlson J.E."/>
            <person name="Guiltinan M.J."/>
            <person name="Mieczkowski P."/>
            <person name="Farmer A."/>
            <person name="Ramaraj T."/>
            <person name="Crozier J."/>
            <person name="Davis R.E."/>
            <person name="Shao J."/>
            <person name="Melnick R.L."/>
            <person name="Pereira G.A.G."/>
            <person name="Bailey B.A."/>
        </authorList>
    </citation>
    <scope>NUCLEOTIDE SEQUENCE [LARGE SCALE GENOMIC DNA]</scope>
    <source>
        <strain evidence="2 3">MCA 2997</strain>
    </source>
</reference>
<sequence>MHGHHFRGQPWGWGWEGAWHSRWHRRPSRLLWFLIGAGTASFYFARKDARENGQLYGGYCRKVPVQAPPMMQANLEQSQKPSHWRIPYPNPPHMQPQTPPSMQQIQRPSEYITQSQVPVDHTSSPIHQVTEKPPHFTWGKGFETFEQQRVQWEQERDRLVKKAQEAMTEMSEVTLDSLSSTIEALRTKLSEHKMEKEKQQKILEQELEEKRNPPRWV</sequence>
<name>V2YLE7_MONRO</name>
<gene>
    <name evidence="2" type="ORF">Moror_4405</name>
</gene>
<accession>V2YLE7</accession>
<dbReference type="Proteomes" id="UP000017559">
    <property type="component" value="Unassembled WGS sequence"/>
</dbReference>
<protein>
    <submittedName>
        <fullName evidence="2">Uncharacterized protein</fullName>
    </submittedName>
</protein>
<dbReference type="HOGENOM" id="CLU_109488_0_0_1"/>